<dbReference type="InterPro" id="IPR051045">
    <property type="entry name" value="TonB-dependent_transducer"/>
</dbReference>
<protein>
    <submittedName>
        <fullName evidence="13">TonB family protein</fullName>
    </submittedName>
</protein>
<dbReference type="InterPro" id="IPR006260">
    <property type="entry name" value="TonB/TolA_C"/>
</dbReference>
<dbReference type="Pfam" id="PF03544">
    <property type="entry name" value="TonB_C"/>
    <property type="match status" value="1"/>
</dbReference>
<evidence type="ECO:0000313" key="13">
    <source>
        <dbReference type="EMBL" id="MFC4293491.1"/>
    </source>
</evidence>
<keyword evidence="7" id="KW-0653">Protein transport</keyword>
<evidence type="ECO:0000256" key="10">
    <source>
        <dbReference type="SAM" id="MobiDB-lite"/>
    </source>
</evidence>
<reference evidence="14" key="1">
    <citation type="journal article" date="2019" name="Int. J. Syst. Evol. Microbiol.">
        <title>The Global Catalogue of Microorganisms (GCM) 10K type strain sequencing project: providing services to taxonomists for standard genome sequencing and annotation.</title>
        <authorList>
            <consortium name="The Broad Institute Genomics Platform"/>
            <consortium name="The Broad Institute Genome Sequencing Center for Infectious Disease"/>
            <person name="Wu L."/>
            <person name="Ma J."/>
        </authorList>
    </citation>
    <scope>NUCLEOTIDE SEQUENCE [LARGE SCALE GENOMIC DNA]</scope>
    <source>
        <strain evidence="14">CGMCC 1.12989</strain>
    </source>
</reference>
<dbReference type="RefSeq" id="WP_379536987.1">
    <property type="nucleotide sequence ID" value="NZ_JBHSDR010000003.1"/>
</dbReference>
<keyword evidence="9 11" id="KW-0472">Membrane</keyword>
<evidence type="ECO:0000256" key="3">
    <source>
        <dbReference type="ARBA" id="ARBA00022448"/>
    </source>
</evidence>
<dbReference type="NCBIfam" id="TIGR01352">
    <property type="entry name" value="tonB_Cterm"/>
    <property type="match status" value="1"/>
</dbReference>
<feature type="compositionally biased region" description="Pro residues" evidence="10">
    <location>
        <begin position="55"/>
        <end position="69"/>
    </location>
</feature>
<evidence type="ECO:0000256" key="11">
    <source>
        <dbReference type="SAM" id="Phobius"/>
    </source>
</evidence>
<keyword evidence="8 11" id="KW-1133">Transmembrane helix</keyword>
<dbReference type="SUPFAM" id="SSF74653">
    <property type="entry name" value="TolA/TonB C-terminal domain"/>
    <property type="match status" value="1"/>
</dbReference>
<keyword evidence="14" id="KW-1185">Reference proteome</keyword>
<dbReference type="PROSITE" id="PS52015">
    <property type="entry name" value="TONB_CTD"/>
    <property type="match status" value="1"/>
</dbReference>
<dbReference type="InterPro" id="IPR037682">
    <property type="entry name" value="TonB_C"/>
</dbReference>
<feature type="compositionally biased region" description="Gly residues" evidence="10">
    <location>
        <begin position="126"/>
        <end position="151"/>
    </location>
</feature>
<evidence type="ECO:0000313" key="14">
    <source>
        <dbReference type="Proteomes" id="UP001595828"/>
    </source>
</evidence>
<dbReference type="Gene3D" id="3.30.1150.10">
    <property type="match status" value="1"/>
</dbReference>
<evidence type="ECO:0000256" key="8">
    <source>
        <dbReference type="ARBA" id="ARBA00022989"/>
    </source>
</evidence>
<dbReference type="PANTHER" id="PTHR33446">
    <property type="entry name" value="PROTEIN TONB-RELATED"/>
    <property type="match status" value="1"/>
</dbReference>
<dbReference type="Proteomes" id="UP001595828">
    <property type="component" value="Unassembled WGS sequence"/>
</dbReference>
<keyword evidence="5" id="KW-0997">Cell inner membrane</keyword>
<feature type="compositionally biased region" description="Low complexity" evidence="10">
    <location>
        <begin position="109"/>
        <end position="125"/>
    </location>
</feature>
<feature type="transmembrane region" description="Helical" evidence="11">
    <location>
        <begin position="12"/>
        <end position="35"/>
    </location>
</feature>
<keyword evidence="3" id="KW-0813">Transport</keyword>
<feature type="region of interest" description="Disordered" evidence="10">
    <location>
        <begin position="53"/>
        <end position="160"/>
    </location>
</feature>
<comment type="similarity">
    <text evidence="2">Belongs to the TonB family.</text>
</comment>
<evidence type="ECO:0000256" key="1">
    <source>
        <dbReference type="ARBA" id="ARBA00004383"/>
    </source>
</evidence>
<comment type="subcellular location">
    <subcellularLocation>
        <location evidence="1">Cell inner membrane</location>
        <topology evidence="1">Single-pass membrane protein</topology>
        <orientation evidence="1">Periplasmic side</orientation>
    </subcellularLocation>
</comment>
<name>A0ABV8RMJ1_9SPHN</name>
<keyword evidence="6 11" id="KW-0812">Transmembrane</keyword>
<evidence type="ECO:0000256" key="9">
    <source>
        <dbReference type="ARBA" id="ARBA00023136"/>
    </source>
</evidence>
<evidence type="ECO:0000256" key="7">
    <source>
        <dbReference type="ARBA" id="ARBA00022927"/>
    </source>
</evidence>
<dbReference type="EMBL" id="JBHSDR010000003">
    <property type="protein sequence ID" value="MFC4293491.1"/>
    <property type="molecule type" value="Genomic_DNA"/>
</dbReference>
<gene>
    <name evidence="13" type="ORF">ACFO0A_00295</name>
</gene>
<feature type="domain" description="TonB C-terminal" evidence="12">
    <location>
        <begin position="150"/>
        <end position="242"/>
    </location>
</feature>
<evidence type="ECO:0000256" key="6">
    <source>
        <dbReference type="ARBA" id="ARBA00022692"/>
    </source>
</evidence>
<keyword evidence="4" id="KW-1003">Cell membrane</keyword>
<evidence type="ECO:0000256" key="2">
    <source>
        <dbReference type="ARBA" id="ARBA00006555"/>
    </source>
</evidence>
<evidence type="ECO:0000256" key="4">
    <source>
        <dbReference type="ARBA" id="ARBA00022475"/>
    </source>
</evidence>
<proteinExistence type="inferred from homology"/>
<accession>A0ABV8RMJ1</accession>
<evidence type="ECO:0000256" key="5">
    <source>
        <dbReference type="ARBA" id="ARBA00022519"/>
    </source>
</evidence>
<evidence type="ECO:0000259" key="12">
    <source>
        <dbReference type="PROSITE" id="PS52015"/>
    </source>
</evidence>
<sequence length="245" mass="25048">MYRSLAQKSPLARLGPAFAAILINLGLAWLLVFGLSANGVVTRTQALVSVALSRPPVPPPPAPIPPPQPRVSSEASGKASPPNIRSKAAQVFAPPVARFTPPPLPTAPKPGTGSQTTQGAAPVTGPGTGAGGYGNGTGSGGEGDGTGGGGSDPDWVGGRIKDRDYPLAARQAQAGGTTQTTLAIGTDGRVRSCRVTRSSGNAQLDETTCQLVLQRFRFRPARDAAGRTVPSTVDYDQVWTLHPGD</sequence>
<comment type="caution">
    <text evidence="13">The sequence shown here is derived from an EMBL/GenBank/DDBJ whole genome shotgun (WGS) entry which is preliminary data.</text>
</comment>
<organism evidence="13 14">
    <name type="scientific">Novosphingobium tardum</name>
    <dbReference type="NCBI Taxonomy" id="1538021"/>
    <lineage>
        <taxon>Bacteria</taxon>
        <taxon>Pseudomonadati</taxon>
        <taxon>Pseudomonadota</taxon>
        <taxon>Alphaproteobacteria</taxon>
        <taxon>Sphingomonadales</taxon>
        <taxon>Sphingomonadaceae</taxon>
        <taxon>Novosphingobium</taxon>
    </lineage>
</organism>